<evidence type="ECO:0000256" key="8">
    <source>
        <dbReference type="ARBA" id="ARBA00023034"/>
    </source>
</evidence>
<evidence type="ECO:0000313" key="12">
    <source>
        <dbReference type="Proteomes" id="UP000479000"/>
    </source>
</evidence>
<evidence type="ECO:0000256" key="9">
    <source>
        <dbReference type="ARBA" id="ARBA00023136"/>
    </source>
</evidence>
<keyword evidence="9 10" id="KW-0472">Membrane</keyword>
<evidence type="ECO:0000256" key="10">
    <source>
        <dbReference type="SAM" id="Phobius"/>
    </source>
</evidence>
<dbReference type="InterPro" id="IPR023601">
    <property type="entry name" value="Golgi_SNAP_su1"/>
</dbReference>
<keyword evidence="12" id="KW-1185">Reference proteome</keyword>
<organism evidence="11 12">
    <name type="scientific">Nesidiocoris tenuis</name>
    <dbReference type="NCBI Taxonomy" id="355587"/>
    <lineage>
        <taxon>Eukaryota</taxon>
        <taxon>Metazoa</taxon>
        <taxon>Ecdysozoa</taxon>
        <taxon>Arthropoda</taxon>
        <taxon>Hexapoda</taxon>
        <taxon>Insecta</taxon>
        <taxon>Pterygota</taxon>
        <taxon>Neoptera</taxon>
        <taxon>Paraneoptera</taxon>
        <taxon>Hemiptera</taxon>
        <taxon>Heteroptera</taxon>
        <taxon>Panheteroptera</taxon>
        <taxon>Cimicomorpha</taxon>
        <taxon>Miridae</taxon>
        <taxon>Dicyphina</taxon>
        <taxon>Nesidiocoris</taxon>
    </lineage>
</organism>
<sequence length="255" mass="29595">FNAIHTFASIRERLFSLSKFLENCLKHDRLMAEYSDVNRRSRVLEGELDLKLATFNKMCVEQSRRTVTPISVHRPNNYSDQMIESTRLEIDSLIGQLRELNEQLLSIIGDESPTPIRHAVIRQTELIRDYVNEYSKICENYRASKEREELLASRKQPPGRDRSADRENLLLHSSDSMVDAQLKIAMDTKSQLLSQRKRVKSVHTRLRNIYHKFPAINDLMGRIAAAKRRRLLATVVFLGVLGVIVLPKYILRGYF</sequence>
<comment type="subcellular location">
    <subcellularLocation>
        <location evidence="1">Golgi apparatus membrane</location>
        <topology evidence="1">Single-pass type IV membrane protein</topology>
    </subcellularLocation>
</comment>
<dbReference type="Proteomes" id="UP000479000">
    <property type="component" value="Unassembled WGS sequence"/>
</dbReference>
<dbReference type="GO" id="GO:0000139">
    <property type="term" value="C:Golgi membrane"/>
    <property type="evidence" value="ECO:0007669"/>
    <property type="project" value="UniProtKB-SubCell"/>
</dbReference>
<reference evidence="11 12" key="1">
    <citation type="submission" date="2020-02" db="EMBL/GenBank/DDBJ databases">
        <authorList>
            <person name="Ferguson B K."/>
        </authorList>
    </citation>
    <scope>NUCLEOTIDE SEQUENCE [LARGE SCALE GENOMIC DNA]</scope>
</reference>
<dbReference type="GO" id="GO:0006906">
    <property type="term" value="P:vesicle fusion"/>
    <property type="evidence" value="ECO:0007669"/>
    <property type="project" value="TreeGrafter"/>
</dbReference>
<evidence type="ECO:0000256" key="4">
    <source>
        <dbReference type="ARBA" id="ARBA00022448"/>
    </source>
</evidence>
<dbReference type="AlphaFoldDB" id="A0A6H5GWI7"/>
<dbReference type="OrthoDB" id="422156at2759"/>
<evidence type="ECO:0000313" key="11">
    <source>
        <dbReference type="EMBL" id="CAB0008387.1"/>
    </source>
</evidence>
<dbReference type="GO" id="GO:0048219">
    <property type="term" value="P:inter-Golgi cisterna vesicle-mediated transport"/>
    <property type="evidence" value="ECO:0007669"/>
    <property type="project" value="TreeGrafter"/>
</dbReference>
<evidence type="ECO:0000256" key="2">
    <source>
        <dbReference type="ARBA" id="ARBA00008473"/>
    </source>
</evidence>
<evidence type="ECO:0000256" key="7">
    <source>
        <dbReference type="ARBA" id="ARBA00022989"/>
    </source>
</evidence>
<dbReference type="GO" id="GO:0015031">
    <property type="term" value="P:protein transport"/>
    <property type="evidence" value="ECO:0007669"/>
    <property type="project" value="UniProtKB-KW"/>
</dbReference>
<evidence type="ECO:0000256" key="3">
    <source>
        <dbReference type="ARBA" id="ARBA00015612"/>
    </source>
</evidence>
<keyword evidence="4" id="KW-0813">Transport</keyword>
<dbReference type="GO" id="GO:0005484">
    <property type="term" value="F:SNAP receptor activity"/>
    <property type="evidence" value="ECO:0007669"/>
    <property type="project" value="TreeGrafter"/>
</dbReference>
<feature type="transmembrane region" description="Helical" evidence="10">
    <location>
        <begin position="231"/>
        <end position="251"/>
    </location>
</feature>
<accession>A0A6H5GWI7</accession>
<evidence type="ECO:0000256" key="6">
    <source>
        <dbReference type="ARBA" id="ARBA00022927"/>
    </source>
</evidence>
<dbReference type="GO" id="GO:0005797">
    <property type="term" value="C:Golgi medial cisterna"/>
    <property type="evidence" value="ECO:0007669"/>
    <property type="project" value="TreeGrafter"/>
</dbReference>
<keyword evidence="7 10" id="KW-1133">Transmembrane helix</keyword>
<proteinExistence type="inferred from homology"/>
<dbReference type="GO" id="GO:0005801">
    <property type="term" value="C:cis-Golgi network"/>
    <property type="evidence" value="ECO:0007669"/>
    <property type="project" value="InterPro"/>
</dbReference>
<name>A0A6H5GWI7_9HEMI</name>
<dbReference type="GO" id="GO:0006888">
    <property type="term" value="P:endoplasmic reticulum to Golgi vesicle-mediated transport"/>
    <property type="evidence" value="ECO:0007669"/>
    <property type="project" value="InterPro"/>
</dbReference>
<feature type="non-terminal residue" evidence="11">
    <location>
        <position position="1"/>
    </location>
</feature>
<dbReference type="PANTHER" id="PTHR21094">
    <property type="entry name" value="GOS-28 SNARE- RELATED"/>
    <property type="match status" value="1"/>
</dbReference>
<dbReference type="Pfam" id="PF12352">
    <property type="entry name" value="V-SNARE_C"/>
    <property type="match status" value="1"/>
</dbReference>
<keyword evidence="6" id="KW-0653">Protein transport</keyword>
<evidence type="ECO:0000256" key="5">
    <source>
        <dbReference type="ARBA" id="ARBA00022692"/>
    </source>
</evidence>
<dbReference type="PANTHER" id="PTHR21094:SF2">
    <property type="entry name" value="GOLGI SNAP RECEPTOR COMPLEX MEMBER 1"/>
    <property type="match status" value="1"/>
</dbReference>
<evidence type="ECO:0000256" key="1">
    <source>
        <dbReference type="ARBA" id="ARBA00004409"/>
    </source>
</evidence>
<keyword evidence="8" id="KW-0333">Golgi apparatus</keyword>
<comment type="similarity">
    <text evidence="2">Belongs to the GOSR1 family.</text>
</comment>
<dbReference type="GO" id="GO:0031201">
    <property type="term" value="C:SNARE complex"/>
    <property type="evidence" value="ECO:0007669"/>
    <property type="project" value="TreeGrafter"/>
</dbReference>
<keyword evidence="5 10" id="KW-0812">Transmembrane</keyword>
<gene>
    <name evidence="11" type="ORF">NTEN_LOCUS13633</name>
</gene>
<protein>
    <recommendedName>
        <fullName evidence="3">Golgi SNAP receptor complex member 1</fullName>
    </recommendedName>
</protein>
<dbReference type="EMBL" id="CADCXU010020438">
    <property type="protein sequence ID" value="CAB0008387.1"/>
    <property type="molecule type" value="Genomic_DNA"/>
</dbReference>